<dbReference type="HAMAP" id="MF_01454">
    <property type="entry name" value="GTPase_Obg"/>
    <property type="match status" value="1"/>
</dbReference>
<keyword evidence="4 8" id="KW-0547">Nucleotide-binding</keyword>
<dbReference type="GO" id="GO:0000287">
    <property type="term" value="F:magnesium ion binding"/>
    <property type="evidence" value="ECO:0007669"/>
    <property type="project" value="InterPro"/>
</dbReference>
<protein>
    <recommendedName>
        <fullName evidence="8">GTPase Obg</fullName>
        <ecNumber evidence="8">3.6.5.-</ecNumber>
    </recommendedName>
    <alternativeName>
        <fullName evidence="8">GTP-binding protein Obg</fullName>
    </alternativeName>
</protein>
<dbReference type="GO" id="GO:0042254">
    <property type="term" value="P:ribosome biogenesis"/>
    <property type="evidence" value="ECO:0007669"/>
    <property type="project" value="UniProtKB-UniRule"/>
</dbReference>
<dbReference type="EC" id="3.6.5.-" evidence="8"/>
<dbReference type="NCBIfam" id="TIGR02729">
    <property type="entry name" value="Obg_CgtA"/>
    <property type="match status" value="1"/>
</dbReference>
<evidence type="ECO:0000256" key="6">
    <source>
        <dbReference type="ARBA" id="ARBA00022842"/>
    </source>
</evidence>
<feature type="binding site" evidence="8">
    <location>
        <begin position="284"/>
        <end position="287"/>
    </location>
    <ligand>
        <name>GTP</name>
        <dbReference type="ChEBI" id="CHEBI:37565"/>
    </ligand>
</feature>
<dbReference type="InterPro" id="IPR045086">
    <property type="entry name" value="OBG_GTPase"/>
</dbReference>
<evidence type="ECO:0000313" key="11">
    <source>
        <dbReference type="EMBL" id="MBC8519674.1"/>
    </source>
</evidence>
<dbReference type="FunFam" id="2.70.210.12:FF:000001">
    <property type="entry name" value="GTPase Obg"/>
    <property type="match status" value="1"/>
</dbReference>
<keyword evidence="2 8" id="KW-0963">Cytoplasm</keyword>
<feature type="binding site" evidence="8">
    <location>
        <begin position="191"/>
        <end position="195"/>
    </location>
    <ligand>
        <name>GTP</name>
        <dbReference type="ChEBI" id="CHEBI:37565"/>
    </ligand>
</feature>
<dbReference type="PROSITE" id="PS51710">
    <property type="entry name" value="G_OBG"/>
    <property type="match status" value="1"/>
</dbReference>
<evidence type="ECO:0000256" key="8">
    <source>
        <dbReference type="HAMAP-Rule" id="MF_01454"/>
    </source>
</evidence>
<dbReference type="SUPFAM" id="SSF82051">
    <property type="entry name" value="Obg GTP-binding protein N-terminal domain"/>
    <property type="match status" value="1"/>
</dbReference>
<feature type="binding site" evidence="8">
    <location>
        <begin position="166"/>
        <end position="173"/>
    </location>
    <ligand>
        <name>GTP</name>
        <dbReference type="ChEBI" id="CHEBI:37565"/>
    </ligand>
</feature>
<keyword evidence="3 8" id="KW-0479">Metal-binding</keyword>
<comment type="subunit">
    <text evidence="8">Monomer.</text>
</comment>
<dbReference type="InterPro" id="IPR027417">
    <property type="entry name" value="P-loop_NTPase"/>
</dbReference>
<dbReference type="GO" id="GO:0003924">
    <property type="term" value="F:GTPase activity"/>
    <property type="evidence" value="ECO:0007669"/>
    <property type="project" value="UniProtKB-UniRule"/>
</dbReference>
<feature type="binding site" evidence="8">
    <location>
        <begin position="315"/>
        <end position="317"/>
    </location>
    <ligand>
        <name>GTP</name>
        <dbReference type="ChEBI" id="CHEBI:37565"/>
    </ligand>
</feature>
<dbReference type="Gene3D" id="3.40.50.300">
    <property type="entry name" value="P-loop containing nucleotide triphosphate hydrolases"/>
    <property type="match status" value="1"/>
</dbReference>
<feature type="binding site" evidence="8">
    <location>
        <begin position="213"/>
        <end position="216"/>
    </location>
    <ligand>
        <name>GTP</name>
        <dbReference type="ChEBI" id="CHEBI:37565"/>
    </ligand>
</feature>
<evidence type="ECO:0000259" key="9">
    <source>
        <dbReference type="PROSITE" id="PS51710"/>
    </source>
</evidence>
<dbReference type="Proteomes" id="UP000654401">
    <property type="component" value="Unassembled WGS sequence"/>
</dbReference>
<dbReference type="PIRSF" id="PIRSF002401">
    <property type="entry name" value="GTP_bd_Obg/CgtA"/>
    <property type="match status" value="1"/>
</dbReference>
<evidence type="ECO:0000256" key="1">
    <source>
        <dbReference type="ARBA" id="ARBA00007699"/>
    </source>
</evidence>
<dbReference type="InterPro" id="IPR036726">
    <property type="entry name" value="GTP1_OBG_dom_sf"/>
</dbReference>
<dbReference type="GO" id="GO:0005525">
    <property type="term" value="F:GTP binding"/>
    <property type="evidence" value="ECO:0007669"/>
    <property type="project" value="UniProtKB-UniRule"/>
</dbReference>
<dbReference type="InterPro" id="IPR014100">
    <property type="entry name" value="GTP-bd_Obg/CgtA"/>
</dbReference>
<comment type="cofactor">
    <cofactor evidence="8">
        <name>Mg(2+)</name>
        <dbReference type="ChEBI" id="CHEBI:18420"/>
    </cofactor>
</comment>
<keyword evidence="6 8" id="KW-0460">Magnesium</keyword>
<dbReference type="GO" id="GO:0043022">
    <property type="term" value="F:ribosome binding"/>
    <property type="evidence" value="ECO:0007669"/>
    <property type="project" value="UniProtKB-ARBA"/>
</dbReference>
<feature type="domain" description="Obg" evidence="10">
    <location>
        <begin position="1"/>
        <end position="159"/>
    </location>
</feature>
<name>A0A8J6TNB3_9GAMM</name>
<feature type="binding site" evidence="8">
    <location>
        <position position="193"/>
    </location>
    <ligand>
        <name>Mg(2+)</name>
        <dbReference type="ChEBI" id="CHEBI:18420"/>
    </ligand>
</feature>
<dbReference type="Gene3D" id="2.70.210.12">
    <property type="entry name" value="GTP1/OBG domain"/>
    <property type="match status" value="1"/>
</dbReference>
<dbReference type="AlphaFoldDB" id="A0A8J6TNB3"/>
<dbReference type="InterPro" id="IPR006073">
    <property type="entry name" value="GTP-bd"/>
</dbReference>
<evidence type="ECO:0000256" key="7">
    <source>
        <dbReference type="ARBA" id="ARBA00023134"/>
    </source>
</evidence>
<dbReference type="SUPFAM" id="SSF52540">
    <property type="entry name" value="P-loop containing nucleoside triphosphate hydrolases"/>
    <property type="match status" value="1"/>
</dbReference>
<evidence type="ECO:0000259" key="10">
    <source>
        <dbReference type="PROSITE" id="PS51883"/>
    </source>
</evidence>
<dbReference type="InterPro" id="IPR031167">
    <property type="entry name" value="G_OBG"/>
</dbReference>
<dbReference type="PROSITE" id="PS51883">
    <property type="entry name" value="OBG"/>
    <property type="match status" value="1"/>
</dbReference>
<proteinExistence type="inferred from homology"/>
<dbReference type="PANTHER" id="PTHR11702:SF31">
    <property type="entry name" value="MITOCHONDRIAL RIBOSOME-ASSOCIATED GTPASE 2"/>
    <property type="match status" value="1"/>
</dbReference>
<feature type="domain" description="OBG-type G" evidence="9">
    <location>
        <begin position="160"/>
        <end position="334"/>
    </location>
</feature>
<gene>
    <name evidence="11" type="primary">cgtA</name>
    <name evidence="8" type="synonym">obg</name>
    <name evidence="11" type="ORF">H8D24_04610</name>
</gene>
<accession>A0A8J6TNB3</accession>
<evidence type="ECO:0000313" key="12">
    <source>
        <dbReference type="Proteomes" id="UP000654401"/>
    </source>
</evidence>
<dbReference type="GO" id="GO:0005737">
    <property type="term" value="C:cytoplasm"/>
    <property type="evidence" value="ECO:0007669"/>
    <property type="project" value="UniProtKB-SubCell"/>
</dbReference>
<dbReference type="PRINTS" id="PR00326">
    <property type="entry name" value="GTP1OBG"/>
</dbReference>
<evidence type="ECO:0000256" key="2">
    <source>
        <dbReference type="ARBA" id="ARBA00022490"/>
    </source>
</evidence>
<evidence type="ECO:0000256" key="4">
    <source>
        <dbReference type="ARBA" id="ARBA00022741"/>
    </source>
</evidence>
<dbReference type="CDD" id="cd01898">
    <property type="entry name" value="Obg"/>
    <property type="match status" value="1"/>
</dbReference>
<dbReference type="NCBIfam" id="NF008956">
    <property type="entry name" value="PRK12299.1"/>
    <property type="match status" value="1"/>
</dbReference>
<evidence type="ECO:0000256" key="3">
    <source>
        <dbReference type="ARBA" id="ARBA00022723"/>
    </source>
</evidence>
<dbReference type="PANTHER" id="PTHR11702">
    <property type="entry name" value="DEVELOPMENTALLY REGULATED GTP-BINDING PROTEIN-RELATED"/>
    <property type="match status" value="1"/>
</dbReference>
<comment type="subcellular location">
    <subcellularLocation>
        <location evidence="8">Cytoplasm</location>
    </subcellularLocation>
</comment>
<keyword evidence="7 8" id="KW-0342">GTP-binding</keyword>
<organism evidence="11 12">
    <name type="scientific">Candidatus Thiopontia autotrophica</name>
    <dbReference type="NCBI Taxonomy" id="2841688"/>
    <lineage>
        <taxon>Bacteria</taxon>
        <taxon>Pseudomonadati</taxon>
        <taxon>Pseudomonadota</taxon>
        <taxon>Gammaproteobacteria</taxon>
        <taxon>Candidatus Thiopontia</taxon>
    </lineage>
</organism>
<dbReference type="PROSITE" id="PS00905">
    <property type="entry name" value="GTP1_OBG"/>
    <property type="match status" value="1"/>
</dbReference>
<reference evidence="11 12" key="1">
    <citation type="submission" date="2020-08" db="EMBL/GenBank/DDBJ databases">
        <title>Bridging the membrane lipid divide: bacteria of the FCB group superphylum have the potential to synthesize archaeal ether lipids.</title>
        <authorList>
            <person name="Villanueva L."/>
            <person name="Von Meijenfeldt F.A.B."/>
            <person name="Westbye A.B."/>
            <person name="Yadav S."/>
            <person name="Hopmans E.C."/>
            <person name="Dutilh B.E."/>
            <person name="Sinninghe Damste J.S."/>
        </authorList>
    </citation>
    <scope>NUCLEOTIDE SEQUENCE [LARGE SCALE GENOMIC DNA]</scope>
    <source>
        <strain evidence="11">NIOZ-UU100</strain>
    </source>
</reference>
<dbReference type="InterPro" id="IPR006074">
    <property type="entry name" value="GTP1-OBG_CS"/>
</dbReference>
<dbReference type="Pfam" id="PF01926">
    <property type="entry name" value="MMR_HSR1"/>
    <property type="match status" value="1"/>
</dbReference>
<comment type="similarity">
    <text evidence="1 8">Belongs to the TRAFAC class OBG-HflX-like GTPase superfamily. OBG GTPase family.</text>
</comment>
<comment type="function">
    <text evidence="8">An essential GTPase which binds GTP, GDP and possibly (p)ppGpp with moderate affinity, with high nucleotide exchange rates and a fairly low GTP hydrolysis rate. Plays a role in control of the cell cycle, stress response, ribosome biogenesis and in those bacteria that undergo differentiation, in morphogenesis control.</text>
</comment>
<sequence length="338" mass="36955">MKFVDEATIRVEAGDGGNGCVSFRREKYIPRGGPDGGDGGDGGTVYLQGDEGLNTLADFRFKRMHRAERGQNGMSRDKTGRKGDNRVVRVPIGTLAYDDDTDELIGEVVKDGETLLVAQGGFHGLGNVRFKSSTNRAPRRSTNGSLGERRFLRLELKVLADVGLLGMPNAGKSSLIRAISAARPRVADYPFTTLHPNLGVVRVDASRSFVMADIPGVIEGAAEGAGLGIQFLKHLSRNRVLLHLLDVAPAEGTVDPVDEFKKVELELEKFSTELAALPRWLVMNKIDLLPDDKREEICDDILQQLSWSGPVFRISALHKKGTSELVYAIMDSLEKQTE</sequence>
<comment type="caution">
    <text evidence="11">The sequence shown here is derived from an EMBL/GenBank/DDBJ whole genome shotgun (WGS) entry which is preliminary data.</text>
</comment>
<dbReference type="InterPro" id="IPR006169">
    <property type="entry name" value="GTP1_OBG_dom"/>
</dbReference>
<dbReference type="NCBIfam" id="NF008955">
    <property type="entry name" value="PRK12297.1"/>
    <property type="match status" value="1"/>
</dbReference>
<keyword evidence="5 8" id="KW-0378">Hydrolase</keyword>
<dbReference type="Pfam" id="PF01018">
    <property type="entry name" value="GTP1_OBG"/>
    <property type="match status" value="1"/>
</dbReference>
<evidence type="ECO:0000256" key="5">
    <source>
        <dbReference type="ARBA" id="ARBA00022801"/>
    </source>
</evidence>
<feature type="binding site" evidence="8">
    <location>
        <position position="173"/>
    </location>
    <ligand>
        <name>Mg(2+)</name>
        <dbReference type="ChEBI" id="CHEBI:18420"/>
    </ligand>
</feature>
<dbReference type="EMBL" id="JACNFK010000025">
    <property type="protein sequence ID" value="MBC8519674.1"/>
    <property type="molecule type" value="Genomic_DNA"/>
</dbReference>